<organism evidence="1 2">
    <name type="scientific">Sphingomonas floccifaciens</name>
    <dbReference type="NCBI Taxonomy" id="1844115"/>
    <lineage>
        <taxon>Bacteria</taxon>
        <taxon>Pseudomonadati</taxon>
        <taxon>Pseudomonadota</taxon>
        <taxon>Alphaproteobacteria</taxon>
        <taxon>Sphingomonadales</taxon>
        <taxon>Sphingomonadaceae</taxon>
        <taxon>Sphingomonas</taxon>
    </lineage>
</organism>
<accession>A0ABW4NEE0</accession>
<keyword evidence="2" id="KW-1185">Reference proteome</keyword>
<evidence type="ECO:0000313" key="1">
    <source>
        <dbReference type="EMBL" id="MFD1788323.1"/>
    </source>
</evidence>
<proteinExistence type="predicted"/>
<dbReference type="EMBL" id="JBHUFC010000003">
    <property type="protein sequence ID" value="MFD1788323.1"/>
    <property type="molecule type" value="Genomic_DNA"/>
</dbReference>
<sequence length="100" mass="10658">MGMGLLPLLVAFAGCAPTAVVCDPVPTTIRRSPLIERHFDYAATMPQGLRSRAIAVDALQQQDRIAIQRNQADELRLNGPIDLTFSAVRVSGGRGGSDSP</sequence>
<dbReference type="RefSeq" id="WP_380940708.1">
    <property type="nucleotide sequence ID" value="NZ_JBHUFC010000003.1"/>
</dbReference>
<reference evidence="2" key="1">
    <citation type="journal article" date="2019" name="Int. J. Syst. Evol. Microbiol.">
        <title>The Global Catalogue of Microorganisms (GCM) 10K type strain sequencing project: providing services to taxonomists for standard genome sequencing and annotation.</title>
        <authorList>
            <consortium name="The Broad Institute Genomics Platform"/>
            <consortium name="The Broad Institute Genome Sequencing Center for Infectious Disease"/>
            <person name="Wu L."/>
            <person name="Ma J."/>
        </authorList>
    </citation>
    <scope>NUCLEOTIDE SEQUENCE [LARGE SCALE GENOMIC DNA]</scope>
    <source>
        <strain evidence="2">Q85</strain>
    </source>
</reference>
<name>A0ABW4NEE0_9SPHN</name>
<evidence type="ECO:0000313" key="2">
    <source>
        <dbReference type="Proteomes" id="UP001597283"/>
    </source>
</evidence>
<dbReference type="Proteomes" id="UP001597283">
    <property type="component" value="Unassembled WGS sequence"/>
</dbReference>
<comment type="caution">
    <text evidence="1">The sequence shown here is derived from an EMBL/GenBank/DDBJ whole genome shotgun (WGS) entry which is preliminary data.</text>
</comment>
<gene>
    <name evidence="1" type="ORF">ACFSC3_12150</name>
</gene>
<protein>
    <submittedName>
        <fullName evidence="1">Uncharacterized protein</fullName>
    </submittedName>
</protein>